<feature type="signal peptide" evidence="9">
    <location>
        <begin position="1"/>
        <end position="19"/>
    </location>
</feature>
<sequence>MRRLLILFMLGALVAPAFAQVHEYELDNGMTLLVREDHRAPVVVSQIWYKVGASYEHNGITGISHLLEHMMFKGTEKHGPGEFSRIIAEHGGRENAFTSKDFTAYFQQLEKSRLPISFELEADRMRNLTLPEEEFSKEREVVIEERKLRTEDNPRAVTYEQFNAAAFMISPYRHPTIGWMNDLENLAVKDLRQWYRHWYAPNNATLVVVGDVEPDQVYALAKQHFGKIPAVEPPVIKPRLEPPQTGERRITVREPAELPYLILGYHVPVLKTAETEWEPYALEVMAGVLSGGRSARLPAKLVRGKQIAAGANAGYSLYARQSEQFTLSATPARDHNLDDLEQALLAEIETLRNELVSEQELERIKAQVVANDVYERDSIFYQAMQMGILETVGLGWQTMEAYREKIDAVTPEQIRKVARKYLRVNNRTVATLKPLPLNSQLPGMAPSTTASPH</sequence>
<feature type="domain" description="Peptidase M16 C-terminal" evidence="11">
    <location>
        <begin position="187"/>
        <end position="367"/>
    </location>
</feature>
<dbReference type="InterPro" id="IPR007863">
    <property type="entry name" value="Peptidase_M16_C"/>
</dbReference>
<evidence type="ECO:0000256" key="5">
    <source>
        <dbReference type="ARBA" id="ARBA00022801"/>
    </source>
</evidence>
<dbReference type="InterPro" id="IPR011249">
    <property type="entry name" value="Metalloenz_LuxS/M16"/>
</dbReference>
<dbReference type="GO" id="GO:0006508">
    <property type="term" value="P:proteolysis"/>
    <property type="evidence" value="ECO:0007669"/>
    <property type="project" value="UniProtKB-KW"/>
</dbReference>
<organism evidence="12 13">
    <name type="scientific">Thiohalophilus thiocyanatoxydans</name>
    <dbReference type="NCBI Taxonomy" id="381308"/>
    <lineage>
        <taxon>Bacteria</taxon>
        <taxon>Pseudomonadati</taxon>
        <taxon>Pseudomonadota</taxon>
        <taxon>Gammaproteobacteria</taxon>
        <taxon>Thiohalomonadales</taxon>
        <taxon>Thiohalophilaceae</taxon>
        <taxon>Thiohalophilus</taxon>
    </lineage>
</organism>
<evidence type="ECO:0000259" key="10">
    <source>
        <dbReference type="Pfam" id="PF00675"/>
    </source>
</evidence>
<comment type="similarity">
    <text evidence="2 8">Belongs to the peptidase M16 family.</text>
</comment>
<evidence type="ECO:0000256" key="9">
    <source>
        <dbReference type="SAM" id="SignalP"/>
    </source>
</evidence>
<keyword evidence="13" id="KW-1185">Reference proteome</keyword>
<keyword evidence="9" id="KW-0732">Signal</keyword>
<dbReference type="Pfam" id="PF05193">
    <property type="entry name" value="Peptidase_M16_C"/>
    <property type="match status" value="1"/>
</dbReference>
<evidence type="ECO:0000256" key="7">
    <source>
        <dbReference type="ARBA" id="ARBA00023049"/>
    </source>
</evidence>
<reference evidence="12 13" key="1">
    <citation type="submission" date="2019-03" db="EMBL/GenBank/DDBJ databases">
        <title>Genomic Encyclopedia of Type Strains, Phase IV (KMG-IV): sequencing the most valuable type-strain genomes for metagenomic binning, comparative biology and taxonomic classification.</title>
        <authorList>
            <person name="Goeker M."/>
        </authorList>
    </citation>
    <scope>NUCLEOTIDE SEQUENCE [LARGE SCALE GENOMIC DNA]</scope>
    <source>
        <strain evidence="12 13">DSM 16326</strain>
    </source>
</reference>
<dbReference type="PANTHER" id="PTHR43690">
    <property type="entry name" value="NARDILYSIN"/>
    <property type="match status" value="1"/>
</dbReference>
<dbReference type="AlphaFoldDB" id="A0A4R8IX59"/>
<dbReference type="OrthoDB" id="9811314at2"/>
<keyword evidence="4" id="KW-0479">Metal-binding</keyword>
<dbReference type="EMBL" id="SOQX01000001">
    <property type="protein sequence ID" value="TDY04110.1"/>
    <property type="molecule type" value="Genomic_DNA"/>
</dbReference>
<keyword evidence="7" id="KW-0482">Metalloprotease</keyword>
<dbReference type="PANTHER" id="PTHR43690:SF17">
    <property type="entry name" value="PROTEIN YHJJ"/>
    <property type="match status" value="1"/>
</dbReference>
<keyword evidence="6" id="KW-0862">Zinc</keyword>
<evidence type="ECO:0000256" key="3">
    <source>
        <dbReference type="ARBA" id="ARBA00022670"/>
    </source>
</evidence>
<protein>
    <submittedName>
        <fullName evidence="12">Zinc protease</fullName>
    </submittedName>
</protein>
<evidence type="ECO:0000313" key="13">
    <source>
        <dbReference type="Proteomes" id="UP000294914"/>
    </source>
</evidence>
<feature type="chain" id="PRO_5020594259" evidence="9">
    <location>
        <begin position="20"/>
        <end position="453"/>
    </location>
</feature>
<dbReference type="InterPro" id="IPR050626">
    <property type="entry name" value="Peptidase_M16"/>
</dbReference>
<dbReference type="Proteomes" id="UP000294914">
    <property type="component" value="Unassembled WGS sequence"/>
</dbReference>
<evidence type="ECO:0000256" key="4">
    <source>
        <dbReference type="ARBA" id="ARBA00022723"/>
    </source>
</evidence>
<dbReference type="Gene3D" id="3.30.830.10">
    <property type="entry name" value="Metalloenzyme, LuxS/M16 peptidase-like"/>
    <property type="match status" value="2"/>
</dbReference>
<dbReference type="RefSeq" id="WP_134080731.1">
    <property type="nucleotide sequence ID" value="NZ_SOQX01000001.1"/>
</dbReference>
<dbReference type="InterPro" id="IPR001431">
    <property type="entry name" value="Pept_M16_Zn_BS"/>
</dbReference>
<dbReference type="GO" id="GO:0004222">
    <property type="term" value="F:metalloendopeptidase activity"/>
    <property type="evidence" value="ECO:0007669"/>
    <property type="project" value="InterPro"/>
</dbReference>
<comment type="cofactor">
    <cofactor evidence="1">
        <name>Zn(2+)</name>
        <dbReference type="ChEBI" id="CHEBI:29105"/>
    </cofactor>
</comment>
<gene>
    <name evidence="12" type="ORF">EDC23_0482</name>
</gene>
<accession>A0A4R8IX59</accession>
<dbReference type="SUPFAM" id="SSF63411">
    <property type="entry name" value="LuxS/MPP-like metallohydrolase"/>
    <property type="match status" value="2"/>
</dbReference>
<proteinExistence type="inferred from homology"/>
<feature type="domain" description="Peptidase M16 N-terminal" evidence="10">
    <location>
        <begin position="34"/>
        <end position="177"/>
    </location>
</feature>
<evidence type="ECO:0000313" key="12">
    <source>
        <dbReference type="EMBL" id="TDY04110.1"/>
    </source>
</evidence>
<keyword evidence="5" id="KW-0378">Hydrolase</keyword>
<comment type="caution">
    <text evidence="12">The sequence shown here is derived from an EMBL/GenBank/DDBJ whole genome shotgun (WGS) entry which is preliminary data.</text>
</comment>
<dbReference type="InterPro" id="IPR011765">
    <property type="entry name" value="Pept_M16_N"/>
</dbReference>
<evidence type="ECO:0000259" key="11">
    <source>
        <dbReference type="Pfam" id="PF05193"/>
    </source>
</evidence>
<keyword evidence="3 12" id="KW-0645">Protease</keyword>
<dbReference type="Pfam" id="PF00675">
    <property type="entry name" value="Peptidase_M16"/>
    <property type="match status" value="1"/>
</dbReference>
<name>A0A4R8IX59_9GAMM</name>
<evidence type="ECO:0000256" key="8">
    <source>
        <dbReference type="RuleBase" id="RU004447"/>
    </source>
</evidence>
<evidence type="ECO:0000256" key="6">
    <source>
        <dbReference type="ARBA" id="ARBA00022833"/>
    </source>
</evidence>
<evidence type="ECO:0000256" key="2">
    <source>
        <dbReference type="ARBA" id="ARBA00007261"/>
    </source>
</evidence>
<dbReference type="PROSITE" id="PS00143">
    <property type="entry name" value="INSULINASE"/>
    <property type="match status" value="1"/>
</dbReference>
<evidence type="ECO:0000256" key="1">
    <source>
        <dbReference type="ARBA" id="ARBA00001947"/>
    </source>
</evidence>
<dbReference type="GO" id="GO:0046872">
    <property type="term" value="F:metal ion binding"/>
    <property type="evidence" value="ECO:0007669"/>
    <property type="project" value="UniProtKB-KW"/>
</dbReference>